<dbReference type="EMBL" id="JBJQND010000004">
    <property type="protein sequence ID" value="KAL3880100.1"/>
    <property type="molecule type" value="Genomic_DNA"/>
</dbReference>
<feature type="compositionally biased region" description="Basic residues" evidence="1">
    <location>
        <begin position="63"/>
        <end position="72"/>
    </location>
</feature>
<comment type="caution">
    <text evidence="2">The sequence shown here is derived from an EMBL/GenBank/DDBJ whole genome shotgun (WGS) entry which is preliminary data.</text>
</comment>
<accession>A0ABD3X1N7</accession>
<evidence type="ECO:0000313" key="3">
    <source>
        <dbReference type="Proteomes" id="UP001634394"/>
    </source>
</evidence>
<evidence type="ECO:0000313" key="2">
    <source>
        <dbReference type="EMBL" id="KAL3880100.1"/>
    </source>
</evidence>
<reference evidence="2 3" key="1">
    <citation type="submission" date="2024-11" db="EMBL/GenBank/DDBJ databases">
        <title>Chromosome-level genome assembly of the freshwater bivalve Anodonta woodiana.</title>
        <authorList>
            <person name="Chen X."/>
        </authorList>
    </citation>
    <scope>NUCLEOTIDE SEQUENCE [LARGE SCALE GENOMIC DNA]</scope>
    <source>
        <strain evidence="2">MN2024</strain>
        <tissue evidence="2">Gills</tissue>
    </source>
</reference>
<feature type="region of interest" description="Disordered" evidence="1">
    <location>
        <begin position="42"/>
        <end position="101"/>
    </location>
</feature>
<dbReference type="Proteomes" id="UP001634394">
    <property type="component" value="Unassembled WGS sequence"/>
</dbReference>
<name>A0ABD3X1N7_SINWO</name>
<proteinExistence type="predicted"/>
<organism evidence="2 3">
    <name type="scientific">Sinanodonta woodiana</name>
    <name type="common">Chinese pond mussel</name>
    <name type="synonym">Anodonta woodiana</name>
    <dbReference type="NCBI Taxonomy" id="1069815"/>
    <lineage>
        <taxon>Eukaryota</taxon>
        <taxon>Metazoa</taxon>
        <taxon>Spiralia</taxon>
        <taxon>Lophotrochozoa</taxon>
        <taxon>Mollusca</taxon>
        <taxon>Bivalvia</taxon>
        <taxon>Autobranchia</taxon>
        <taxon>Heteroconchia</taxon>
        <taxon>Palaeoheterodonta</taxon>
        <taxon>Unionida</taxon>
        <taxon>Unionoidea</taxon>
        <taxon>Unionidae</taxon>
        <taxon>Unioninae</taxon>
        <taxon>Sinanodonta</taxon>
    </lineage>
</organism>
<evidence type="ECO:0000256" key="1">
    <source>
        <dbReference type="SAM" id="MobiDB-lite"/>
    </source>
</evidence>
<feature type="compositionally biased region" description="Basic and acidic residues" evidence="1">
    <location>
        <begin position="74"/>
        <end position="97"/>
    </location>
</feature>
<gene>
    <name evidence="2" type="ORF">ACJMK2_032369</name>
</gene>
<keyword evidence="3" id="KW-1185">Reference proteome</keyword>
<protein>
    <submittedName>
        <fullName evidence="2">Uncharacterized protein</fullName>
    </submittedName>
</protein>
<feature type="region of interest" description="Disordered" evidence="1">
    <location>
        <begin position="181"/>
        <end position="203"/>
    </location>
</feature>
<dbReference type="AlphaFoldDB" id="A0ABD3X1N7"/>
<sequence length="203" mass="22760">MSGQDDERFIHESLVGYNLPTESLWEMRRVLEKRCRVKFSLGLSPEGRMAMQQAMEDGPGSRRSAKSGKSRSGRMSEADDKSKGKENNKEKRSEKSAVKKHLTFSDSFKKSSVRLEGDITDANYSELKMKKRGIGGKPETALETIEIVNHEDKDQDVLAIEATAKLNSIEKCEVWMEVSDQSVPVTPTPESARYTQISEISPS</sequence>